<dbReference type="InterPro" id="IPR025441">
    <property type="entry name" value="DUF4181"/>
</dbReference>
<reference evidence="2 3" key="1">
    <citation type="journal article" date="2019" name="Environ. Microbiol.">
        <title>An active ?-lactamase is a part of an orchestrated cell wall stress resistance network of Bacillus subtilis and related rhizosphere species.</title>
        <authorList>
            <person name="Bucher T."/>
            <person name="Keren-Paz A."/>
            <person name="Hausser J."/>
            <person name="Olender T."/>
            <person name="Cytryn E."/>
            <person name="Kolodkin-Gal I."/>
        </authorList>
    </citation>
    <scope>NUCLEOTIDE SEQUENCE [LARGE SCALE GENOMIC DNA]</scope>
    <source>
        <strain evidence="2 3">I4</strain>
    </source>
</reference>
<proteinExistence type="predicted"/>
<comment type="caution">
    <text evidence="2">The sequence shown here is derived from an EMBL/GenBank/DDBJ whole genome shotgun (WGS) entry which is preliminary data.</text>
</comment>
<accession>A0A9X8ZDT8</accession>
<sequence>MEFLVFIMFFIIIIIISLFINKFLTKWLGVEKKEKISETTGKNIDRWGRGLILLTFLCTLPYAIEEDINVIKWYMCFFIVSFGFQSFMEWKYLKTSKQFVITLTYLLVALVIMYNVDYFMYRI</sequence>
<feature type="transmembrane region" description="Helical" evidence="1">
    <location>
        <begin position="46"/>
        <end position="64"/>
    </location>
</feature>
<dbReference type="AlphaFoldDB" id="A0A9X8ZDT8"/>
<name>A0A9X8ZDT8_9BACI</name>
<keyword evidence="1" id="KW-1133">Transmembrane helix</keyword>
<keyword evidence="1" id="KW-0472">Membrane</keyword>
<evidence type="ECO:0000313" key="3">
    <source>
        <dbReference type="Proteomes" id="UP000309170"/>
    </source>
</evidence>
<feature type="transmembrane region" description="Helical" evidence="1">
    <location>
        <begin position="6"/>
        <end position="25"/>
    </location>
</feature>
<feature type="transmembrane region" description="Helical" evidence="1">
    <location>
        <begin position="70"/>
        <end position="87"/>
    </location>
</feature>
<keyword evidence="1" id="KW-0812">Transmembrane</keyword>
<organism evidence="2 3">
    <name type="scientific">Peribacillus simplex</name>
    <dbReference type="NCBI Taxonomy" id="1478"/>
    <lineage>
        <taxon>Bacteria</taxon>
        <taxon>Bacillati</taxon>
        <taxon>Bacillota</taxon>
        <taxon>Bacilli</taxon>
        <taxon>Bacillales</taxon>
        <taxon>Bacillaceae</taxon>
        <taxon>Peribacillus</taxon>
    </lineage>
</organism>
<evidence type="ECO:0000313" key="2">
    <source>
        <dbReference type="EMBL" id="TKH08032.1"/>
    </source>
</evidence>
<protein>
    <submittedName>
        <fullName evidence="2">DUF4181 domain-containing protein</fullName>
    </submittedName>
</protein>
<feature type="transmembrane region" description="Helical" evidence="1">
    <location>
        <begin position="99"/>
        <end position="121"/>
    </location>
</feature>
<dbReference type="Proteomes" id="UP000309170">
    <property type="component" value="Unassembled WGS sequence"/>
</dbReference>
<evidence type="ECO:0000256" key="1">
    <source>
        <dbReference type="SAM" id="Phobius"/>
    </source>
</evidence>
<dbReference type="EMBL" id="SZNT01000430">
    <property type="protein sequence ID" value="TKH08032.1"/>
    <property type="molecule type" value="Genomic_DNA"/>
</dbReference>
<dbReference type="Pfam" id="PF13789">
    <property type="entry name" value="DUF4181"/>
    <property type="match status" value="1"/>
</dbReference>
<gene>
    <name evidence="2" type="ORF">FC678_21510</name>
</gene>